<dbReference type="EMBL" id="GBXM01091220">
    <property type="protein sequence ID" value="JAH17357.1"/>
    <property type="molecule type" value="Transcribed_RNA"/>
</dbReference>
<evidence type="ECO:0000313" key="1">
    <source>
        <dbReference type="EMBL" id="JAH17357.1"/>
    </source>
</evidence>
<accession>A0A0E9QLL0</accession>
<reference evidence="1" key="1">
    <citation type="submission" date="2014-11" db="EMBL/GenBank/DDBJ databases">
        <authorList>
            <person name="Amaro Gonzalez C."/>
        </authorList>
    </citation>
    <scope>NUCLEOTIDE SEQUENCE</scope>
</reference>
<organism evidence="1">
    <name type="scientific">Anguilla anguilla</name>
    <name type="common">European freshwater eel</name>
    <name type="synonym">Muraena anguilla</name>
    <dbReference type="NCBI Taxonomy" id="7936"/>
    <lineage>
        <taxon>Eukaryota</taxon>
        <taxon>Metazoa</taxon>
        <taxon>Chordata</taxon>
        <taxon>Craniata</taxon>
        <taxon>Vertebrata</taxon>
        <taxon>Euteleostomi</taxon>
        <taxon>Actinopterygii</taxon>
        <taxon>Neopterygii</taxon>
        <taxon>Teleostei</taxon>
        <taxon>Anguilliformes</taxon>
        <taxon>Anguillidae</taxon>
        <taxon>Anguilla</taxon>
    </lineage>
</organism>
<proteinExistence type="predicted"/>
<reference evidence="1" key="2">
    <citation type="journal article" date="2015" name="Fish Shellfish Immunol.">
        <title>Early steps in the European eel (Anguilla anguilla)-Vibrio vulnificus interaction in the gills: Role of the RtxA13 toxin.</title>
        <authorList>
            <person name="Callol A."/>
            <person name="Pajuelo D."/>
            <person name="Ebbesson L."/>
            <person name="Teles M."/>
            <person name="MacKenzie S."/>
            <person name="Amaro C."/>
        </authorList>
    </citation>
    <scope>NUCLEOTIDE SEQUENCE</scope>
</reference>
<protein>
    <submittedName>
        <fullName evidence="1">Uncharacterized protein</fullName>
    </submittedName>
</protein>
<dbReference type="AlphaFoldDB" id="A0A0E9QLL0"/>
<name>A0A0E9QLL0_ANGAN</name>
<sequence>MKVHCQKLNNMVWVTGTRTTKDYKCILAQ</sequence>